<evidence type="ECO:0000313" key="3">
    <source>
        <dbReference type="Proteomes" id="UP001596142"/>
    </source>
</evidence>
<keyword evidence="1" id="KW-0812">Transmembrane</keyword>
<dbReference type="EMBL" id="JBHSOZ010000016">
    <property type="protein sequence ID" value="MFC5714393.1"/>
    <property type="molecule type" value="Genomic_DNA"/>
</dbReference>
<protein>
    <recommendedName>
        <fullName evidence="4">Conjugal transfer protein</fullName>
    </recommendedName>
</protein>
<gene>
    <name evidence="2" type="ORF">ACFPU1_16730</name>
</gene>
<keyword evidence="1" id="KW-1133">Transmembrane helix</keyword>
<comment type="caution">
    <text evidence="2">The sequence shown here is derived from an EMBL/GenBank/DDBJ whole genome shotgun (WGS) entry which is preliminary data.</text>
</comment>
<organism evidence="2 3">
    <name type="scientific">Thalassorhabdus alkalitolerans</name>
    <dbReference type="NCBI Taxonomy" id="2282697"/>
    <lineage>
        <taxon>Bacteria</taxon>
        <taxon>Bacillati</taxon>
        <taxon>Bacillota</taxon>
        <taxon>Bacilli</taxon>
        <taxon>Bacillales</taxon>
        <taxon>Bacillaceae</taxon>
        <taxon>Thalassorhabdus</taxon>
    </lineage>
</organism>
<keyword evidence="3" id="KW-1185">Reference proteome</keyword>
<evidence type="ECO:0000256" key="1">
    <source>
        <dbReference type="SAM" id="Phobius"/>
    </source>
</evidence>
<feature type="transmembrane region" description="Helical" evidence="1">
    <location>
        <begin position="34"/>
        <end position="51"/>
    </location>
</feature>
<keyword evidence="1" id="KW-0472">Membrane</keyword>
<name>A0ABW0YPG6_9BACI</name>
<feature type="transmembrane region" description="Helical" evidence="1">
    <location>
        <begin position="57"/>
        <end position="79"/>
    </location>
</feature>
<proteinExistence type="predicted"/>
<sequence length="114" mass="13370">MAQQTDEGKGKTFYFPENVDASYNVIKGIPTKQFWFIVVPFAALSLVVLLTPPYSTFLFILRAFVALLIFFTGLSIVVIKPIRERENISLLQWIQYRKAYVKRQKRFYIRGKTR</sequence>
<evidence type="ECO:0008006" key="4">
    <source>
        <dbReference type="Google" id="ProtNLM"/>
    </source>
</evidence>
<accession>A0ABW0YPG6</accession>
<dbReference type="Proteomes" id="UP001596142">
    <property type="component" value="Unassembled WGS sequence"/>
</dbReference>
<evidence type="ECO:0000313" key="2">
    <source>
        <dbReference type="EMBL" id="MFC5714393.1"/>
    </source>
</evidence>
<reference evidence="3" key="1">
    <citation type="journal article" date="2019" name="Int. J. Syst. Evol. Microbiol.">
        <title>The Global Catalogue of Microorganisms (GCM) 10K type strain sequencing project: providing services to taxonomists for standard genome sequencing and annotation.</title>
        <authorList>
            <consortium name="The Broad Institute Genomics Platform"/>
            <consortium name="The Broad Institute Genome Sequencing Center for Infectious Disease"/>
            <person name="Wu L."/>
            <person name="Ma J."/>
        </authorList>
    </citation>
    <scope>NUCLEOTIDE SEQUENCE [LARGE SCALE GENOMIC DNA]</scope>
    <source>
        <strain evidence="3">CECT 7184</strain>
    </source>
</reference>
<dbReference type="RefSeq" id="WP_385943083.1">
    <property type="nucleotide sequence ID" value="NZ_JBHSOZ010000016.1"/>
</dbReference>